<reference evidence="3" key="1">
    <citation type="submission" date="2021-01" db="EMBL/GenBank/DDBJ databases">
        <authorList>
            <person name="Corre E."/>
            <person name="Pelletier E."/>
            <person name="Niang G."/>
            <person name="Scheremetjew M."/>
            <person name="Finn R."/>
            <person name="Kale V."/>
            <person name="Holt S."/>
            <person name="Cochrane G."/>
            <person name="Meng A."/>
            <person name="Brown T."/>
            <person name="Cohen L."/>
        </authorList>
    </citation>
    <scope>NUCLEOTIDE SEQUENCE</scope>
    <source>
        <strain evidence="3">PLY429</strain>
    </source>
</reference>
<feature type="transmembrane region" description="Helical" evidence="2">
    <location>
        <begin position="290"/>
        <end position="309"/>
    </location>
</feature>
<dbReference type="InterPro" id="IPR021995">
    <property type="entry name" value="DUF3593"/>
</dbReference>
<dbReference type="PANTHER" id="PTHR33833:SF3">
    <property type="entry name" value="YCF49-LIKE PROTEIN"/>
    <property type="match status" value="1"/>
</dbReference>
<dbReference type="EMBL" id="HBGG01016113">
    <property type="protein sequence ID" value="CAD9206026.1"/>
    <property type="molecule type" value="Transcribed_RNA"/>
</dbReference>
<dbReference type="PANTHER" id="PTHR33833">
    <property type="entry name" value="NUCLEOLAR-LIKE PROTEIN-RELATED"/>
    <property type="match status" value="1"/>
</dbReference>
<evidence type="ECO:0000313" key="3">
    <source>
        <dbReference type="EMBL" id="CAD9206026.1"/>
    </source>
</evidence>
<organism evidence="3">
    <name type="scientific">Tetraselmis chuii</name>
    <dbReference type="NCBI Taxonomy" id="63592"/>
    <lineage>
        <taxon>Eukaryota</taxon>
        <taxon>Viridiplantae</taxon>
        <taxon>Chlorophyta</taxon>
        <taxon>core chlorophytes</taxon>
        <taxon>Chlorodendrophyceae</taxon>
        <taxon>Chlorodendrales</taxon>
        <taxon>Chlorodendraceae</taxon>
        <taxon>Tetraselmis</taxon>
    </lineage>
</organism>
<feature type="transmembrane region" description="Helical" evidence="2">
    <location>
        <begin position="475"/>
        <end position="493"/>
    </location>
</feature>
<feature type="transmembrane region" description="Helical" evidence="2">
    <location>
        <begin position="329"/>
        <end position="347"/>
    </location>
</feature>
<name>A0A7S1X3H8_9CHLO</name>
<keyword evidence="2" id="KW-0472">Membrane</keyword>
<proteinExistence type="predicted"/>
<evidence type="ECO:0000256" key="1">
    <source>
        <dbReference type="SAM" id="MobiDB-lite"/>
    </source>
</evidence>
<protein>
    <submittedName>
        <fullName evidence="3">Uncharacterized protein</fullName>
    </submittedName>
</protein>
<feature type="transmembrane region" description="Helical" evidence="2">
    <location>
        <begin position="520"/>
        <end position="539"/>
    </location>
</feature>
<feature type="transmembrane region" description="Helical" evidence="2">
    <location>
        <begin position="356"/>
        <end position="373"/>
    </location>
</feature>
<feature type="region of interest" description="Disordered" evidence="1">
    <location>
        <begin position="208"/>
        <end position="244"/>
    </location>
</feature>
<feature type="transmembrane region" description="Helical" evidence="2">
    <location>
        <begin position="619"/>
        <end position="638"/>
    </location>
</feature>
<dbReference type="Pfam" id="PF12159">
    <property type="entry name" value="DUF3593"/>
    <property type="match status" value="1"/>
</dbReference>
<keyword evidence="2" id="KW-0812">Transmembrane</keyword>
<evidence type="ECO:0000256" key="2">
    <source>
        <dbReference type="SAM" id="Phobius"/>
    </source>
</evidence>
<dbReference type="AlphaFoldDB" id="A0A7S1X3H8"/>
<feature type="transmembrane region" description="Helical" evidence="2">
    <location>
        <begin position="559"/>
        <end position="579"/>
    </location>
</feature>
<dbReference type="Pfam" id="PF10693">
    <property type="entry name" value="DUF2499"/>
    <property type="match status" value="1"/>
</dbReference>
<gene>
    <name evidence="3" type="ORF">TCHU04912_LOCUS8262</name>
</gene>
<sequence>MICYPGATSPPLGTAIGGQGTTIAIRRNVPVTTVSASRHQSLPSAATLPRHELHTTQHGKRSANSIFKFALDQGKASTCYTTIALEGQRREALGGGVPETDVIARTSMGSLALPPQRPEAKARSRAYCGFSVVCRRCTSCATSRSNAVLPLELTGESPLLEAAPVRRRPRRSLTGPCFGMADSHSGKRSAAARLGSVAVRAQSVDAAEREAAVTSTVPGDSDESSPAAGKPVGGTARDGSSDSVGPAILKQRELIVALGVDDGTAKAQKPPLFRGLTEDEFTRRGVRDTLCFTLVLVLAGGPSGLGHLTVQSLTGLAVALRQAHTHPQIIFFTSSLVPFLAFVYELWRCGRETRGVCLAFASLLVFVVAGIPLESYTESEFGELVSNVDSVHFGVQSLVSSTNLAIILALQDATLNAAASASPSGGRQVGLRADTELLSALVVTSVAGASALKHAGSQLVLHPSPGATVGDSDLYPFLCVLFPTLMGAGWLLLASRLPDDSERVATDNTRTESGPIEDDLLQLSLWSGASILALAAILAPWGGSEYIPEPANALSVPTWSVHVFSLLEWSVAMALVWQYSQVARQPAWKGLAWGMIPLHGSGLCAVVFHLWYNSPDLDWLISLQAFLTLLGNTTCWYATRRIRKTITSTST</sequence>
<accession>A0A7S1X3H8</accession>
<dbReference type="InterPro" id="IPR019634">
    <property type="entry name" value="Uncharacterised_Ycf49"/>
</dbReference>
<keyword evidence="2" id="KW-1133">Transmembrane helix</keyword>
<feature type="region of interest" description="Disordered" evidence="1">
    <location>
        <begin position="165"/>
        <end position="185"/>
    </location>
</feature>
<feature type="transmembrane region" description="Helical" evidence="2">
    <location>
        <begin position="591"/>
        <end position="613"/>
    </location>
</feature>